<evidence type="ECO:0000313" key="2">
    <source>
        <dbReference type="EMBL" id="CAL4145473.1"/>
    </source>
</evidence>
<gene>
    <name evidence="2" type="ORF">MNOR_LOCUS29707</name>
</gene>
<evidence type="ECO:0000313" key="3">
    <source>
        <dbReference type="Proteomes" id="UP001497623"/>
    </source>
</evidence>
<keyword evidence="3" id="KW-1185">Reference proteome</keyword>
<feature type="compositionally biased region" description="Low complexity" evidence="1">
    <location>
        <begin position="141"/>
        <end position="156"/>
    </location>
</feature>
<dbReference type="AlphaFoldDB" id="A0AAV2RX61"/>
<feature type="compositionally biased region" description="Pro residues" evidence="1">
    <location>
        <begin position="157"/>
        <end position="166"/>
    </location>
</feature>
<feature type="region of interest" description="Disordered" evidence="1">
    <location>
        <begin position="87"/>
        <end position="117"/>
    </location>
</feature>
<sequence>MSPTQTLGAEHWLGCGTVLHNKQAACYICENAWSYGGGVSNRWSVGTGDSGPSLVNLDHHLALLEDVAPTNVHTSFRASNLVSSSIGEDHGGGESIPLSVSNNLGGPERELPPPYNANHSTLIAVRSSSHYAAAASAATLSNNNSSTYNNNLSSNRPPSPTTPPPSVVSSNGSSFPSYLQQRNSRLSSCNTSATSSPLPQHQHNNNHHNSYTASNNENYCHGLASFLPSPSDTSMSSISTSSFSLRLPPTPLTLHSSQNHQSNINHQVCNNSNVDHHQLTSIHHQHRNNFAPVLSPTMRPCSTAHIKHTHQTSVNEEQLYTATKF</sequence>
<proteinExistence type="predicted"/>
<feature type="region of interest" description="Disordered" evidence="1">
    <location>
        <begin position="141"/>
        <end position="213"/>
    </location>
</feature>
<feature type="compositionally biased region" description="Low complexity" evidence="1">
    <location>
        <begin position="200"/>
        <end position="209"/>
    </location>
</feature>
<evidence type="ECO:0000256" key="1">
    <source>
        <dbReference type="SAM" id="MobiDB-lite"/>
    </source>
</evidence>
<organism evidence="2 3">
    <name type="scientific">Meganyctiphanes norvegica</name>
    <name type="common">Northern krill</name>
    <name type="synonym">Thysanopoda norvegica</name>
    <dbReference type="NCBI Taxonomy" id="48144"/>
    <lineage>
        <taxon>Eukaryota</taxon>
        <taxon>Metazoa</taxon>
        <taxon>Ecdysozoa</taxon>
        <taxon>Arthropoda</taxon>
        <taxon>Crustacea</taxon>
        <taxon>Multicrustacea</taxon>
        <taxon>Malacostraca</taxon>
        <taxon>Eumalacostraca</taxon>
        <taxon>Eucarida</taxon>
        <taxon>Euphausiacea</taxon>
        <taxon>Euphausiidae</taxon>
        <taxon>Meganyctiphanes</taxon>
    </lineage>
</organism>
<comment type="caution">
    <text evidence="2">The sequence shown here is derived from an EMBL/GenBank/DDBJ whole genome shotgun (WGS) entry which is preliminary data.</text>
</comment>
<accession>A0AAV2RX61</accession>
<feature type="compositionally biased region" description="Low complexity" evidence="1">
    <location>
        <begin position="167"/>
        <end position="177"/>
    </location>
</feature>
<dbReference type="Proteomes" id="UP001497623">
    <property type="component" value="Unassembled WGS sequence"/>
</dbReference>
<dbReference type="EMBL" id="CAXKWB010034855">
    <property type="protein sequence ID" value="CAL4145473.1"/>
    <property type="molecule type" value="Genomic_DNA"/>
</dbReference>
<protein>
    <submittedName>
        <fullName evidence="2">Uncharacterized protein</fullName>
    </submittedName>
</protein>
<feature type="compositionally biased region" description="Polar residues" evidence="1">
    <location>
        <begin position="178"/>
        <end position="199"/>
    </location>
</feature>
<reference evidence="2 3" key="1">
    <citation type="submission" date="2024-05" db="EMBL/GenBank/DDBJ databases">
        <authorList>
            <person name="Wallberg A."/>
        </authorList>
    </citation>
    <scope>NUCLEOTIDE SEQUENCE [LARGE SCALE GENOMIC DNA]</scope>
</reference>
<name>A0AAV2RX61_MEGNR</name>